<accession>A0A917BVJ9</accession>
<organism evidence="3 4">
    <name type="scientific">Terasakiella brassicae</name>
    <dbReference type="NCBI Taxonomy" id="1634917"/>
    <lineage>
        <taxon>Bacteria</taxon>
        <taxon>Pseudomonadati</taxon>
        <taxon>Pseudomonadota</taxon>
        <taxon>Alphaproteobacteria</taxon>
        <taxon>Rhodospirillales</taxon>
        <taxon>Terasakiellaceae</taxon>
        <taxon>Terasakiella</taxon>
    </lineage>
</organism>
<feature type="chain" id="PRO_5037885252" evidence="2">
    <location>
        <begin position="26"/>
        <end position="204"/>
    </location>
</feature>
<evidence type="ECO:0000313" key="4">
    <source>
        <dbReference type="Proteomes" id="UP000632498"/>
    </source>
</evidence>
<evidence type="ECO:0000256" key="1">
    <source>
        <dbReference type="SAM" id="MobiDB-lite"/>
    </source>
</evidence>
<keyword evidence="4" id="KW-1185">Reference proteome</keyword>
<evidence type="ECO:0000313" key="3">
    <source>
        <dbReference type="EMBL" id="GGF59122.1"/>
    </source>
</evidence>
<sequence>MVKKICLITGLFFIFSLFLSENVDAGAGFNRLKAAGQGVKSGDSSDEGSSKDKSDKGGSGNSSGSMDSDPAKHGDIIFLGVFETYIPSKRLNARMTVYAEPRKFLLGHRACLKTSRIRDQINHYFFENPPKIDRRGNAETEGMDTGVREAIKKALKTKLEYFTSIYVVSGRYSALSLPKDLKELQVTDCAGVIAAKKEMDKADK</sequence>
<reference evidence="3" key="1">
    <citation type="journal article" date="2014" name="Int. J. Syst. Evol. Microbiol.">
        <title>Complete genome sequence of Corynebacterium casei LMG S-19264T (=DSM 44701T), isolated from a smear-ripened cheese.</title>
        <authorList>
            <consortium name="US DOE Joint Genome Institute (JGI-PGF)"/>
            <person name="Walter F."/>
            <person name="Albersmeier A."/>
            <person name="Kalinowski J."/>
            <person name="Ruckert C."/>
        </authorList>
    </citation>
    <scope>NUCLEOTIDE SEQUENCE</scope>
    <source>
        <strain evidence="3">CGMCC 1.15254</strain>
    </source>
</reference>
<name>A0A917BVJ9_9PROT</name>
<keyword evidence="2" id="KW-0732">Signal</keyword>
<dbReference type="AlphaFoldDB" id="A0A917BVJ9"/>
<reference evidence="3" key="2">
    <citation type="submission" date="2020-09" db="EMBL/GenBank/DDBJ databases">
        <authorList>
            <person name="Sun Q."/>
            <person name="Zhou Y."/>
        </authorList>
    </citation>
    <scope>NUCLEOTIDE SEQUENCE</scope>
    <source>
        <strain evidence="3">CGMCC 1.15254</strain>
    </source>
</reference>
<protein>
    <submittedName>
        <fullName evidence="3">Uncharacterized protein</fullName>
    </submittedName>
</protein>
<dbReference type="Proteomes" id="UP000632498">
    <property type="component" value="Unassembled WGS sequence"/>
</dbReference>
<gene>
    <name evidence="3" type="ORF">GCM10011332_10920</name>
</gene>
<proteinExistence type="predicted"/>
<feature type="signal peptide" evidence="2">
    <location>
        <begin position="1"/>
        <end position="25"/>
    </location>
</feature>
<dbReference type="EMBL" id="BMHV01000006">
    <property type="protein sequence ID" value="GGF59122.1"/>
    <property type="molecule type" value="Genomic_DNA"/>
</dbReference>
<feature type="region of interest" description="Disordered" evidence="1">
    <location>
        <begin position="36"/>
        <end position="69"/>
    </location>
</feature>
<dbReference type="RefSeq" id="WP_188662551.1">
    <property type="nucleotide sequence ID" value="NZ_BMHV01000006.1"/>
</dbReference>
<comment type="caution">
    <text evidence="3">The sequence shown here is derived from an EMBL/GenBank/DDBJ whole genome shotgun (WGS) entry which is preliminary data.</text>
</comment>
<evidence type="ECO:0000256" key="2">
    <source>
        <dbReference type="SAM" id="SignalP"/>
    </source>
</evidence>